<proteinExistence type="inferred from homology"/>
<comment type="function">
    <text evidence="4">Required for formation of the rod structure in the basal body of the flagellar apparatus. Together with FliI and FliH, may constitute the export apparatus of flagellin.</text>
</comment>
<evidence type="ECO:0000256" key="4">
    <source>
        <dbReference type="ARBA" id="ARBA00025078"/>
    </source>
</evidence>
<dbReference type="GO" id="GO:0009306">
    <property type="term" value="P:protein secretion"/>
    <property type="evidence" value="ECO:0007669"/>
    <property type="project" value="InterPro"/>
</dbReference>
<keyword evidence="5" id="KW-0282">Flagellum</keyword>
<dbReference type="GO" id="GO:0005886">
    <property type="term" value="C:plasma membrane"/>
    <property type="evidence" value="ECO:0007669"/>
    <property type="project" value="TreeGrafter"/>
</dbReference>
<dbReference type="RefSeq" id="WP_127694482.1">
    <property type="nucleotide sequence ID" value="NZ_SACQ01000005.1"/>
</dbReference>
<dbReference type="PANTHER" id="PTHR30531">
    <property type="entry name" value="FLAGELLAR BIOSYNTHETIC PROTEIN FLHB"/>
    <property type="match status" value="1"/>
</dbReference>
<keyword evidence="6" id="KW-1185">Reference proteome</keyword>
<keyword evidence="5" id="KW-0969">Cilium</keyword>
<dbReference type="Gene3D" id="3.40.1690.10">
    <property type="entry name" value="secretion proteins EscU"/>
    <property type="match status" value="1"/>
</dbReference>
<keyword evidence="3" id="KW-0653">Protein transport</keyword>
<dbReference type="Pfam" id="PF01312">
    <property type="entry name" value="Bac_export_2"/>
    <property type="match status" value="1"/>
</dbReference>
<dbReference type="InterPro" id="IPR029025">
    <property type="entry name" value="T3SS_substrate_exporter_C"/>
</dbReference>
<reference evidence="5 6" key="1">
    <citation type="submission" date="2019-01" db="EMBL/GenBank/DDBJ databases">
        <authorList>
            <person name="Chen W.-M."/>
        </authorList>
    </citation>
    <scope>NUCLEOTIDE SEQUENCE [LARGE SCALE GENOMIC DNA]</scope>
    <source>
        <strain evidence="5 6">HPM-16</strain>
    </source>
</reference>
<dbReference type="AlphaFoldDB" id="A0A437Q730"/>
<keyword evidence="5" id="KW-0966">Cell projection</keyword>
<gene>
    <name evidence="5" type="ORF">EOE65_11610</name>
</gene>
<keyword evidence="3" id="KW-1006">Bacterial flagellum protein export</keyword>
<dbReference type="PANTHER" id="PTHR30531:SF12">
    <property type="entry name" value="FLAGELLAR BIOSYNTHETIC PROTEIN FLHB"/>
    <property type="match status" value="1"/>
</dbReference>
<evidence type="ECO:0000313" key="6">
    <source>
        <dbReference type="Proteomes" id="UP000282818"/>
    </source>
</evidence>
<sequence length="89" mass="9812">MSKNKTSQAVALNYKPEQGGVPKVVAKGSGDIAQQIIKLAKENDVHIHESPELLEILIRLELGDEIPETLYRAVAEVIAFAYSLKDDPR</sequence>
<accession>A0A437Q730</accession>
<dbReference type="InterPro" id="IPR006135">
    <property type="entry name" value="T3SS_substrate_exporter"/>
</dbReference>
<dbReference type="Proteomes" id="UP000282818">
    <property type="component" value="Unassembled WGS sequence"/>
</dbReference>
<evidence type="ECO:0000256" key="2">
    <source>
        <dbReference type="ARBA" id="ARBA00021622"/>
    </source>
</evidence>
<name>A0A437Q730_9GAMM</name>
<organism evidence="5 6">
    <name type="scientific">Neptunomonas marina</name>
    <dbReference type="NCBI Taxonomy" id="1815562"/>
    <lineage>
        <taxon>Bacteria</taxon>
        <taxon>Pseudomonadati</taxon>
        <taxon>Pseudomonadota</taxon>
        <taxon>Gammaproteobacteria</taxon>
        <taxon>Oceanospirillales</taxon>
        <taxon>Oceanospirillaceae</taxon>
        <taxon>Neptunomonas</taxon>
    </lineage>
</organism>
<dbReference type="EMBL" id="SACQ01000005">
    <property type="protein sequence ID" value="RVU30286.1"/>
    <property type="molecule type" value="Genomic_DNA"/>
</dbReference>
<evidence type="ECO:0000313" key="5">
    <source>
        <dbReference type="EMBL" id="RVU30286.1"/>
    </source>
</evidence>
<keyword evidence="3" id="KW-0813">Transport</keyword>
<evidence type="ECO:0000256" key="1">
    <source>
        <dbReference type="ARBA" id="ARBA00010690"/>
    </source>
</evidence>
<comment type="similarity">
    <text evidence="1">Belongs to the type III secretion exporter family.</text>
</comment>
<protein>
    <recommendedName>
        <fullName evidence="2">Flagellar biosynthetic protein FlhB</fullName>
    </recommendedName>
</protein>
<comment type="caution">
    <text evidence="5">The sequence shown here is derived from an EMBL/GenBank/DDBJ whole genome shotgun (WGS) entry which is preliminary data.</text>
</comment>
<dbReference type="SUPFAM" id="SSF160544">
    <property type="entry name" value="EscU C-terminal domain-like"/>
    <property type="match status" value="1"/>
</dbReference>
<evidence type="ECO:0000256" key="3">
    <source>
        <dbReference type="ARBA" id="ARBA00023225"/>
    </source>
</evidence>